<sequence length="1466" mass="165434">MSYQGFGKASGPSAPPKLQHSFGNSAIPDSVSSLRDSSQHEALGSRGQSHTMAFQTTGTASSLHYQYHRPISPSPTFEDQPKVQGIPPNSQAYQVRSPSEQSYDHDTNILTEFGNVQAPKRTKSPEKPFVSLQSAQTNLQRPSTSPPRSFSRSNAHEVVGSMRNIDAESVATGSPSVSVPKRTRLPTLPSSDQVSSGNSHPTHDDTERERLAKAKRLARFKDELAEVTHNKSGSVDVRDNNTNRNEHSTTERDKYMSSQSLESSRNLAHGNSMPDYEALESSSIIIGLCPDMCPESERGERERKGDLDYYERLDGDRNQTSKLLAVKKYTRTAEREANLIRPMPVLLKTINYLLDLLNQPYDEKFLGIYNFLWDRMRAIRMDLRMQHLFNENAITMLEQMIRLHIIAMHELCEFSKGEGFAEGFDAHLNIEQMNKTSVELFQMYDDHRKRGIIVPSEKEFRGYYALLKLDKHPGYKVEPAELSLDLAKMTPEMRQTAEVKFARDVARACRTCNFITFFRLVRKASYLQACLMHAHFAKLRTQALASLHSGVQNNQGLPIAHVRKWIGMEEEDIEDLLEYHGFSIKIFEEPYMVREGPFLNSNKDFATKCSKLVHLKRSRMIVNDVSPKSKNENLINGATEKTPSTRKSKNEFLIPGTTQEIPLARTKKESKTFSFEKISSPHPISTEEKESSMHETDEEMTEFDDQLIPVDHKQVQSMIETSEVCQLHEYNHEANGALLQSSPRSCEPLRTEVKFVGNQVYDGLFMASPVRNNSARMGLSLPLVSDASLQKISACGYNDNVIRSVEPQNIVINVMEDEEILNANQENKHDIVSASCLDKEIADARLKLILRLWRRRALKRKQLHEQRLLASKAAFSTLSVGPPIQLNNHKIKSVGIFDIDHIMRERWKRQKLSWSIVNVSEVVASILSRRNVDRKCICWKLVVCSQTDNSGDVVQRTRDSPSAAGSWLLSKLMPSEADDLVFSTSFLSIWNSWLSGETGVDLSCFLSIVRHANFDNLPETVHGASAILFVATESIPLDLQRVQLHKLLASIPSGSCLPLLILSDFHDEVSASLANKLDLYDIDKSRIHSFQVVSLLDNPHLRQLGFFSDEKLKEGLKWLANESPSQPVLHRVKVLDLIISHLGPSMEVLDSMNEKDVSPNHCISAFNLALDQSVVDITAAVMANPSNWPCPEIALLESCNKKVFTTDALPPVGWSLVENVEPLKQALMDLKLPTFPDMSRLTKGSNTIKEIPTVRDNLESCLRCYLTQTSEIMGQQLALEEAHIMLQKCAKLELHNFNYFIVPHWVTIFRRIFNWRLRHFLGRSSYVHIVNCCHGASVSCREPPSYRPNQPLLDEVIEVACSSLSIDQGRHFSEDRQPLATVTSNSRPCEVVVTTFDFADDDSNSTRQIGFVSSESVPDSGRELNCTGKELVVSDTGYLEAARLKELLDQCSKRQDAIEKMLSIYF</sequence>
<reference evidence="3 4" key="1">
    <citation type="submission" date="2024-03" db="EMBL/GenBank/DDBJ databases">
        <authorList>
            <person name="Gkanogiannis A."/>
            <person name="Becerra Lopez-Lavalle L."/>
        </authorList>
    </citation>
    <scope>NUCLEOTIDE SEQUENCE [LARGE SCALE GENOMIC DNA]</scope>
</reference>
<feature type="compositionally biased region" description="Polar residues" evidence="1">
    <location>
        <begin position="131"/>
        <end position="140"/>
    </location>
</feature>
<feature type="compositionally biased region" description="Polar residues" evidence="1">
    <location>
        <begin position="46"/>
        <end position="64"/>
    </location>
</feature>
<dbReference type="InterPro" id="IPR005062">
    <property type="entry name" value="SAC3/GANP/THP3_conserved"/>
</dbReference>
<feature type="region of interest" description="Disordered" evidence="1">
    <location>
        <begin position="1"/>
        <end position="209"/>
    </location>
</feature>
<dbReference type="PROSITE" id="PS50250">
    <property type="entry name" value="PCI"/>
    <property type="match status" value="1"/>
</dbReference>
<dbReference type="Proteomes" id="UP001642487">
    <property type="component" value="Chromosome 3"/>
</dbReference>
<proteinExistence type="predicted"/>
<organism evidence="3 4">
    <name type="scientific">Citrullus colocynthis</name>
    <name type="common">colocynth</name>
    <dbReference type="NCBI Taxonomy" id="252529"/>
    <lineage>
        <taxon>Eukaryota</taxon>
        <taxon>Viridiplantae</taxon>
        <taxon>Streptophyta</taxon>
        <taxon>Embryophyta</taxon>
        <taxon>Tracheophyta</taxon>
        <taxon>Spermatophyta</taxon>
        <taxon>Magnoliopsida</taxon>
        <taxon>eudicotyledons</taxon>
        <taxon>Gunneridae</taxon>
        <taxon>Pentapetalae</taxon>
        <taxon>rosids</taxon>
        <taxon>fabids</taxon>
        <taxon>Cucurbitales</taxon>
        <taxon>Cucurbitaceae</taxon>
        <taxon>Benincaseae</taxon>
        <taxon>Citrullus</taxon>
    </lineage>
</organism>
<protein>
    <recommendedName>
        <fullName evidence="2">PCI domain-containing protein</fullName>
    </recommendedName>
</protein>
<feature type="compositionally biased region" description="Polar residues" evidence="1">
    <location>
        <begin position="188"/>
        <end position="200"/>
    </location>
</feature>
<keyword evidence="4" id="KW-1185">Reference proteome</keyword>
<feature type="compositionally biased region" description="Basic and acidic residues" evidence="1">
    <location>
        <begin position="236"/>
        <end position="255"/>
    </location>
</feature>
<gene>
    <name evidence="3" type="ORF">CITCOLO1_LOCUS10553</name>
</gene>
<dbReference type="InterPro" id="IPR045107">
    <property type="entry name" value="SAC3/GANP/THP3"/>
</dbReference>
<evidence type="ECO:0000256" key="1">
    <source>
        <dbReference type="SAM" id="MobiDB-lite"/>
    </source>
</evidence>
<name>A0ABP0YDL8_9ROSI</name>
<dbReference type="PANTHER" id="PTHR12436">
    <property type="entry name" value="80 KDA MCM3-ASSOCIATED PROTEIN"/>
    <property type="match status" value="1"/>
</dbReference>
<feature type="domain" description="PCI" evidence="2">
    <location>
        <begin position="429"/>
        <end position="623"/>
    </location>
</feature>
<evidence type="ECO:0000313" key="4">
    <source>
        <dbReference type="Proteomes" id="UP001642487"/>
    </source>
</evidence>
<dbReference type="Pfam" id="PF03399">
    <property type="entry name" value="SAC3_GANP"/>
    <property type="match status" value="1"/>
</dbReference>
<feature type="compositionally biased region" description="Low complexity" evidence="1">
    <location>
        <begin position="141"/>
        <end position="153"/>
    </location>
</feature>
<accession>A0ABP0YDL8</accession>
<feature type="compositionally biased region" description="Polar residues" evidence="1">
    <location>
        <begin position="87"/>
        <end position="101"/>
    </location>
</feature>
<dbReference type="PANTHER" id="PTHR12436:SF17">
    <property type="entry name" value="SAC3 FAMILY PROTEIN B"/>
    <property type="match status" value="1"/>
</dbReference>
<dbReference type="Gene3D" id="1.25.40.990">
    <property type="match status" value="1"/>
</dbReference>
<evidence type="ECO:0000259" key="2">
    <source>
        <dbReference type="PROSITE" id="PS50250"/>
    </source>
</evidence>
<evidence type="ECO:0000313" key="3">
    <source>
        <dbReference type="EMBL" id="CAK9318583.1"/>
    </source>
</evidence>
<feature type="compositionally biased region" description="Polar residues" evidence="1">
    <location>
        <begin position="256"/>
        <end position="266"/>
    </location>
</feature>
<feature type="region of interest" description="Disordered" evidence="1">
    <location>
        <begin position="226"/>
        <end position="268"/>
    </location>
</feature>
<dbReference type="EMBL" id="OZ021737">
    <property type="protein sequence ID" value="CAK9318583.1"/>
    <property type="molecule type" value="Genomic_DNA"/>
</dbReference>
<feature type="region of interest" description="Disordered" evidence="1">
    <location>
        <begin position="672"/>
        <end position="691"/>
    </location>
</feature>
<dbReference type="InterPro" id="IPR000717">
    <property type="entry name" value="PCI_dom"/>
</dbReference>